<sequence length="78" mass="8314">VWNGINLPLGARGHQPGICAWWFEDSRTLGKEGTPAQITRPSGNHHDGSRIAVKGDLDVGVEDGGYSGRVRGWASSMA</sequence>
<dbReference type="Proteomes" id="UP000076532">
    <property type="component" value="Unassembled WGS sequence"/>
</dbReference>
<feature type="non-terminal residue" evidence="2">
    <location>
        <position position="78"/>
    </location>
</feature>
<evidence type="ECO:0000313" key="2">
    <source>
        <dbReference type="EMBL" id="KZP14263.1"/>
    </source>
</evidence>
<evidence type="ECO:0000313" key="3">
    <source>
        <dbReference type="Proteomes" id="UP000076532"/>
    </source>
</evidence>
<dbReference type="AlphaFoldDB" id="A0A166D348"/>
<feature type="non-terminal residue" evidence="2">
    <location>
        <position position="1"/>
    </location>
</feature>
<protein>
    <submittedName>
        <fullName evidence="2">Uncharacterized protein</fullName>
    </submittedName>
</protein>
<reference evidence="2 3" key="1">
    <citation type="journal article" date="2016" name="Mol. Biol. Evol.">
        <title>Comparative Genomics of Early-Diverging Mushroom-Forming Fungi Provides Insights into the Origins of Lignocellulose Decay Capabilities.</title>
        <authorList>
            <person name="Nagy L.G."/>
            <person name="Riley R."/>
            <person name="Tritt A."/>
            <person name="Adam C."/>
            <person name="Daum C."/>
            <person name="Floudas D."/>
            <person name="Sun H."/>
            <person name="Yadav J.S."/>
            <person name="Pangilinan J."/>
            <person name="Larsson K.H."/>
            <person name="Matsuura K."/>
            <person name="Barry K."/>
            <person name="Labutti K."/>
            <person name="Kuo R."/>
            <person name="Ohm R.A."/>
            <person name="Bhattacharya S.S."/>
            <person name="Shirouzu T."/>
            <person name="Yoshinaga Y."/>
            <person name="Martin F.M."/>
            <person name="Grigoriev I.V."/>
            <person name="Hibbett D.S."/>
        </authorList>
    </citation>
    <scope>NUCLEOTIDE SEQUENCE [LARGE SCALE GENOMIC DNA]</scope>
    <source>
        <strain evidence="2 3">CBS 109695</strain>
    </source>
</reference>
<name>A0A166D348_9AGAM</name>
<organism evidence="2 3">
    <name type="scientific">Athelia psychrophila</name>
    <dbReference type="NCBI Taxonomy" id="1759441"/>
    <lineage>
        <taxon>Eukaryota</taxon>
        <taxon>Fungi</taxon>
        <taxon>Dikarya</taxon>
        <taxon>Basidiomycota</taxon>
        <taxon>Agaricomycotina</taxon>
        <taxon>Agaricomycetes</taxon>
        <taxon>Agaricomycetidae</taxon>
        <taxon>Atheliales</taxon>
        <taxon>Atheliaceae</taxon>
        <taxon>Athelia</taxon>
    </lineage>
</organism>
<dbReference type="EMBL" id="KV417620">
    <property type="protein sequence ID" value="KZP14263.1"/>
    <property type="molecule type" value="Genomic_DNA"/>
</dbReference>
<feature type="region of interest" description="Disordered" evidence="1">
    <location>
        <begin position="32"/>
        <end position="51"/>
    </location>
</feature>
<gene>
    <name evidence="2" type="ORF">FIBSPDRAFT_868494</name>
</gene>
<proteinExistence type="predicted"/>
<accession>A0A166D348</accession>
<keyword evidence="3" id="KW-1185">Reference proteome</keyword>
<evidence type="ECO:0000256" key="1">
    <source>
        <dbReference type="SAM" id="MobiDB-lite"/>
    </source>
</evidence>